<evidence type="ECO:0000256" key="1">
    <source>
        <dbReference type="SAM" id="MobiDB-lite"/>
    </source>
</evidence>
<feature type="region of interest" description="Disordered" evidence="1">
    <location>
        <begin position="55"/>
        <end position="76"/>
    </location>
</feature>
<feature type="compositionally biased region" description="Polar residues" evidence="1">
    <location>
        <begin position="144"/>
        <end position="154"/>
    </location>
</feature>
<reference evidence="3 4" key="1">
    <citation type="submission" date="2019-06" db="EMBL/GenBank/DDBJ databases">
        <title>A chromosome-scale genome assembly of the striped catfish, Pangasianodon hypophthalmus.</title>
        <authorList>
            <person name="Wen M."/>
            <person name="Zahm M."/>
            <person name="Roques C."/>
            <person name="Cabau C."/>
            <person name="Klopp C."/>
            <person name="Donnadieu C."/>
            <person name="Jouanno E."/>
            <person name="Avarre J.-C."/>
            <person name="Campet M."/>
            <person name="Ha T.T.T."/>
            <person name="Dugue R."/>
            <person name="Lampietro C."/>
            <person name="Louis A."/>
            <person name="Herpin A."/>
            <person name="Echchiki A."/>
            <person name="Berthelot C."/>
            <person name="Parey E."/>
            <person name="Roest-Crollius H."/>
            <person name="Braasch I."/>
            <person name="Postlethwait J."/>
            <person name="Bobe J."/>
            <person name="Montfort J."/>
            <person name="Bouchez O."/>
            <person name="Begum T."/>
            <person name="Schartl M."/>
            <person name="Guiguen Y."/>
        </authorList>
    </citation>
    <scope>NUCLEOTIDE SEQUENCE [LARGE SCALE GENOMIC DNA]</scope>
    <source>
        <strain evidence="3 4">Indonesia</strain>
        <tissue evidence="3">Blood</tissue>
    </source>
</reference>
<keyword evidence="2" id="KW-1133">Transmembrane helix</keyword>
<protein>
    <submittedName>
        <fullName evidence="3">Uncharacterized protein</fullName>
    </submittedName>
</protein>
<evidence type="ECO:0000256" key="2">
    <source>
        <dbReference type="SAM" id="Phobius"/>
    </source>
</evidence>
<dbReference type="EMBL" id="VFJC01000002">
    <property type="protein sequence ID" value="KAB5587082.1"/>
    <property type="molecule type" value="Genomic_DNA"/>
</dbReference>
<evidence type="ECO:0000313" key="4">
    <source>
        <dbReference type="Proteomes" id="UP000327468"/>
    </source>
</evidence>
<feature type="compositionally biased region" description="Basic and acidic residues" evidence="1">
    <location>
        <begin position="102"/>
        <end position="119"/>
    </location>
</feature>
<name>A0A5N5Q4T9_PANHP</name>
<feature type="region of interest" description="Disordered" evidence="1">
    <location>
        <begin position="89"/>
        <end position="121"/>
    </location>
</feature>
<keyword evidence="2" id="KW-0812">Transmembrane</keyword>
<gene>
    <name evidence="3" type="ORF">PHYPO_G00008820</name>
</gene>
<comment type="caution">
    <text evidence="3">The sequence shown here is derived from an EMBL/GenBank/DDBJ whole genome shotgun (WGS) entry which is preliminary data.</text>
</comment>
<accession>A0A5N5Q4T9</accession>
<evidence type="ECO:0000313" key="3">
    <source>
        <dbReference type="EMBL" id="KAB5587082.1"/>
    </source>
</evidence>
<feature type="region of interest" description="Disordered" evidence="1">
    <location>
        <begin position="144"/>
        <end position="167"/>
    </location>
</feature>
<dbReference type="AlphaFoldDB" id="A0A5N5Q4T9"/>
<keyword evidence="4" id="KW-1185">Reference proteome</keyword>
<keyword evidence="2" id="KW-0472">Membrane</keyword>
<proteinExistence type="predicted"/>
<feature type="transmembrane region" description="Helical" evidence="2">
    <location>
        <begin position="28"/>
        <end position="49"/>
    </location>
</feature>
<sequence length="167" mass="18735">MIWLRWAHAHFRLRWTPLVEKGPATGSIIGAFIGVILFIALIVTIVVVVRKQRMNRDGPPTHKPPPPQKHTKISYNAVQAPNSSVPLAYYETQSTEPVTDLDSYHGDDDDQPKTFDHDASSGLAESEVLPPYYELREMDVGTYANEQEQNPSSLSREDSFMSAPMIV</sequence>
<dbReference type="Proteomes" id="UP000327468">
    <property type="component" value="Chromosome 1"/>
</dbReference>
<dbReference type="CDD" id="cd12087">
    <property type="entry name" value="TM_EGFR-like"/>
    <property type="match status" value="1"/>
</dbReference>
<organism evidence="3 4">
    <name type="scientific">Pangasianodon hypophthalmus</name>
    <name type="common">Striped catfish</name>
    <name type="synonym">Helicophagus hypophthalmus</name>
    <dbReference type="NCBI Taxonomy" id="310915"/>
    <lineage>
        <taxon>Eukaryota</taxon>
        <taxon>Metazoa</taxon>
        <taxon>Chordata</taxon>
        <taxon>Craniata</taxon>
        <taxon>Vertebrata</taxon>
        <taxon>Euteleostomi</taxon>
        <taxon>Actinopterygii</taxon>
        <taxon>Neopterygii</taxon>
        <taxon>Teleostei</taxon>
        <taxon>Ostariophysi</taxon>
        <taxon>Siluriformes</taxon>
        <taxon>Pangasiidae</taxon>
        <taxon>Pangasianodon</taxon>
    </lineage>
</organism>